<gene>
    <name evidence="2" type="ORF">O4U47_08235</name>
</gene>
<dbReference type="EMBL" id="JAQFWP010000011">
    <property type="protein sequence ID" value="MDA2804496.1"/>
    <property type="molecule type" value="Genomic_DNA"/>
</dbReference>
<reference evidence="2" key="1">
    <citation type="submission" date="2023-01" db="EMBL/GenBank/DDBJ databases">
        <title>Draft genome sequence of Nocardiopsis sp. LSu2-4 isolated from halophytes.</title>
        <authorList>
            <person name="Duangmal K."/>
            <person name="Chantavorakit T."/>
        </authorList>
    </citation>
    <scope>NUCLEOTIDE SEQUENCE</scope>
    <source>
        <strain evidence="2">LSu2-4</strain>
    </source>
</reference>
<evidence type="ECO:0000313" key="3">
    <source>
        <dbReference type="Proteomes" id="UP001165685"/>
    </source>
</evidence>
<dbReference type="InterPro" id="IPR019675">
    <property type="entry name" value="DUF2550"/>
</dbReference>
<protein>
    <submittedName>
        <fullName evidence="2">DUF2550 domain-containing protein</fullName>
    </submittedName>
</protein>
<evidence type="ECO:0000256" key="1">
    <source>
        <dbReference type="SAM" id="Phobius"/>
    </source>
</evidence>
<name>A0ABT4TIS8_9ACTN</name>
<dbReference type="Proteomes" id="UP001165685">
    <property type="component" value="Unassembled WGS sequence"/>
</dbReference>
<keyword evidence="3" id="KW-1185">Reference proteome</keyword>
<keyword evidence="1" id="KW-0472">Membrane</keyword>
<sequence>MGERLTGVQIAEWSFLVLLAAALVGVAALAVRRYALERRGGAVECYLRPYGGGPWRIGLGRYGSSALHWYRVLSLWPRPAATLPRRGLVIVGRRAPDAGEDAELTGDMTVVQLGWTGPDGADPDTPGYELAMGAGALTGFLSWLESMPPGPHWEG</sequence>
<proteinExistence type="predicted"/>
<keyword evidence="1" id="KW-1133">Transmembrane helix</keyword>
<dbReference type="RefSeq" id="WP_270677044.1">
    <property type="nucleotide sequence ID" value="NZ_JAQFWP010000011.1"/>
</dbReference>
<feature type="transmembrane region" description="Helical" evidence="1">
    <location>
        <begin position="13"/>
        <end position="31"/>
    </location>
</feature>
<organism evidence="2 3">
    <name type="scientific">Nocardiopsis suaedae</name>
    <dbReference type="NCBI Taxonomy" id="3018444"/>
    <lineage>
        <taxon>Bacteria</taxon>
        <taxon>Bacillati</taxon>
        <taxon>Actinomycetota</taxon>
        <taxon>Actinomycetes</taxon>
        <taxon>Streptosporangiales</taxon>
        <taxon>Nocardiopsidaceae</taxon>
        <taxon>Nocardiopsis</taxon>
    </lineage>
</organism>
<dbReference type="Pfam" id="PF10739">
    <property type="entry name" value="DUF2550"/>
    <property type="match status" value="1"/>
</dbReference>
<evidence type="ECO:0000313" key="2">
    <source>
        <dbReference type="EMBL" id="MDA2804496.1"/>
    </source>
</evidence>
<keyword evidence="1" id="KW-0812">Transmembrane</keyword>
<accession>A0ABT4TIS8</accession>
<comment type="caution">
    <text evidence="2">The sequence shown here is derived from an EMBL/GenBank/DDBJ whole genome shotgun (WGS) entry which is preliminary data.</text>
</comment>